<comment type="caution">
    <text evidence="2">The sequence shown here is derived from an EMBL/GenBank/DDBJ whole genome shotgun (WGS) entry which is preliminary data.</text>
</comment>
<dbReference type="PANTHER" id="PTHR15225:SF8">
    <property type="entry name" value="RNA-BINDING PROTEIN 43"/>
    <property type="match status" value="1"/>
</dbReference>
<protein>
    <submittedName>
        <fullName evidence="2">RNA-binding protein 43</fullName>
    </submittedName>
</protein>
<feature type="region of interest" description="Disordered" evidence="1">
    <location>
        <begin position="525"/>
        <end position="549"/>
    </location>
</feature>
<name>A0A556TP27_BAGYA</name>
<reference evidence="2 3" key="1">
    <citation type="journal article" date="2019" name="Genome Biol. Evol.">
        <title>Whole-Genome Sequencing of the Giant Devil Catfish, Bagarius yarrelli.</title>
        <authorList>
            <person name="Jiang W."/>
            <person name="Lv Y."/>
            <person name="Cheng L."/>
            <person name="Yang K."/>
            <person name="Chao B."/>
            <person name="Wang X."/>
            <person name="Li Y."/>
            <person name="Pan X."/>
            <person name="You X."/>
            <person name="Zhang Y."/>
            <person name="Yang J."/>
            <person name="Li J."/>
            <person name="Zhang X."/>
            <person name="Liu S."/>
            <person name="Sun C."/>
            <person name="Yang J."/>
            <person name="Shi Q."/>
        </authorList>
    </citation>
    <scope>NUCLEOTIDE SEQUENCE [LARGE SCALE GENOMIC DNA]</scope>
    <source>
        <strain evidence="2">JWS20170419001</strain>
        <tissue evidence="2">Muscle</tissue>
    </source>
</reference>
<keyword evidence="3" id="KW-1185">Reference proteome</keyword>
<dbReference type="OrthoDB" id="9948435at2759"/>
<dbReference type="PANTHER" id="PTHR15225">
    <property type="entry name" value="INTERFERON-INDUCED PROTEIN 35/NMI N-MYC/STAT INTERACTING PROTEIN"/>
    <property type="match status" value="1"/>
</dbReference>
<accession>A0A556TP27</accession>
<feature type="region of interest" description="Disordered" evidence="1">
    <location>
        <begin position="247"/>
        <end position="270"/>
    </location>
</feature>
<evidence type="ECO:0000313" key="2">
    <source>
        <dbReference type="EMBL" id="TSK28292.1"/>
    </source>
</evidence>
<organism evidence="2 3">
    <name type="scientific">Bagarius yarrelli</name>
    <name type="common">Goonch</name>
    <name type="synonym">Bagrus yarrelli</name>
    <dbReference type="NCBI Taxonomy" id="175774"/>
    <lineage>
        <taxon>Eukaryota</taxon>
        <taxon>Metazoa</taxon>
        <taxon>Chordata</taxon>
        <taxon>Craniata</taxon>
        <taxon>Vertebrata</taxon>
        <taxon>Euteleostomi</taxon>
        <taxon>Actinopterygii</taxon>
        <taxon>Neopterygii</taxon>
        <taxon>Teleostei</taxon>
        <taxon>Ostariophysi</taxon>
        <taxon>Siluriformes</taxon>
        <taxon>Sisoridae</taxon>
        <taxon>Sisorinae</taxon>
        <taxon>Bagarius</taxon>
    </lineage>
</organism>
<dbReference type="AlphaFoldDB" id="A0A556TP27"/>
<sequence>MELSVIEVLGVPQVSPHDRMADQLKMHFLKRRNCGGDVLLVIYPTSTPGQAYVVFETDKVPGVLKCTHILDVHNRFYPIRVKKADLSMVDMPVETTLHLSLFPNHESVRKLLESYDFTITEDIPGRVQLKGSFLKLKLLRTQLIQLLCHDHHRFRPSSALHNGYSLGYELERNHPESRLVSKSISRNVRDVDAVSQQELLVSAPSSTSFQVSGSSGSPRIPQTPNSFYNVRNASSLVDAVAEEYQKQSRNQPVLAHGRRPCADGASSNPSAHNLLQQYKDFASTGSTSHAADTMHTSHEDLDSSEFRRCLSSDASSSSSSGGVSSIYVATDIINFIQTQHKDVIQKIRKNNGTKIEVQADAEVATVTFSGKNSKKAQACLLNTIYEITPSLITQKINLKNFDRAKQLQILERIERNRDRGVMITQCHDVIKLVGTSKESFEMMQVLLGHNDELSRGRPMERSSKVRRSSSLPRLYKMTQNFCSTDPEPQASVPIQYNPSHYQEKPDEGKVPQIGPGFERTCSKNMEQRVHQDTELPLSSPGKTSQRKSLKQLLDSGLQVLPIKKKDFLTRKQTRD</sequence>
<dbReference type="EMBL" id="VCAZ01000008">
    <property type="protein sequence ID" value="TSK28292.1"/>
    <property type="molecule type" value="Genomic_DNA"/>
</dbReference>
<feature type="compositionally biased region" description="Low complexity" evidence="1">
    <location>
        <begin position="205"/>
        <end position="217"/>
    </location>
</feature>
<gene>
    <name evidence="2" type="ORF">Baya_2479</name>
</gene>
<dbReference type="Proteomes" id="UP000319801">
    <property type="component" value="Unassembled WGS sequence"/>
</dbReference>
<evidence type="ECO:0000256" key="1">
    <source>
        <dbReference type="SAM" id="MobiDB-lite"/>
    </source>
</evidence>
<feature type="region of interest" description="Disordered" evidence="1">
    <location>
        <begin position="205"/>
        <end position="225"/>
    </location>
</feature>
<proteinExistence type="predicted"/>
<evidence type="ECO:0000313" key="3">
    <source>
        <dbReference type="Proteomes" id="UP000319801"/>
    </source>
</evidence>